<gene>
    <name evidence="3" type="ORF">D9R14_03080</name>
</gene>
<keyword evidence="4" id="KW-1185">Reference proteome</keyword>
<dbReference type="PANTHER" id="PTHR30466">
    <property type="entry name" value="FLAVIN REDUCTASE"/>
    <property type="match status" value="1"/>
</dbReference>
<organism evidence="3 4">
    <name type="scientific">Xanthobacter tagetidis</name>
    <dbReference type="NCBI Taxonomy" id="60216"/>
    <lineage>
        <taxon>Bacteria</taxon>
        <taxon>Pseudomonadati</taxon>
        <taxon>Pseudomonadota</taxon>
        <taxon>Alphaproteobacteria</taxon>
        <taxon>Hyphomicrobiales</taxon>
        <taxon>Xanthobacteraceae</taxon>
        <taxon>Xanthobacter</taxon>
    </lineage>
</organism>
<reference evidence="3 4" key="1">
    <citation type="submission" date="2018-10" db="EMBL/GenBank/DDBJ databases">
        <title>Xanthobacter tagetidis genome sequencing and assembly.</title>
        <authorList>
            <person name="Maclea K.S."/>
            <person name="Goen A.E."/>
            <person name="Fatima S.A."/>
        </authorList>
    </citation>
    <scope>NUCLEOTIDE SEQUENCE [LARGE SCALE GENOMIC DNA]</scope>
    <source>
        <strain evidence="3 4">ATCC 700314</strain>
    </source>
</reference>
<dbReference type="AlphaFoldDB" id="A0A3L7AKR0"/>
<feature type="domain" description="Flavin reductase like" evidence="2">
    <location>
        <begin position="55"/>
        <end position="199"/>
    </location>
</feature>
<name>A0A3L7AKR0_9HYPH</name>
<proteinExistence type="predicted"/>
<dbReference type="Pfam" id="PF01613">
    <property type="entry name" value="Flavin_Reduct"/>
    <property type="match status" value="1"/>
</dbReference>
<protein>
    <submittedName>
        <fullName evidence="3">FMN reductase</fullName>
    </submittedName>
</protein>
<dbReference type="InterPro" id="IPR012349">
    <property type="entry name" value="Split_barrel_FMN-bd"/>
</dbReference>
<comment type="caution">
    <text evidence="3">The sequence shown here is derived from an EMBL/GenBank/DDBJ whole genome shotgun (WGS) entry which is preliminary data.</text>
</comment>
<evidence type="ECO:0000313" key="3">
    <source>
        <dbReference type="EMBL" id="RLP80999.1"/>
    </source>
</evidence>
<dbReference type="InterPro" id="IPR002563">
    <property type="entry name" value="Flavin_Rdtase-like_dom"/>
</dbReference>
<dbReference type="SUPFAM" id="SSF50475">
    <property type="entry name" value="FMN-binding split barrel"/>
    <property type="match status" value="1"/>
</dbReference>
<accession>A0A3L7AKR0</accession>
<dbReference type="SMART" id="SM00903">
    <property type="entry name" value="Flavin_Reduct"/>
    <property type="match status" value="1"/>
</dbReference>
<evidence type="ECO:0000259" key="2">
    <source>
        <dbReference type="SMART" id="SM00903"/>
    </source>
</evidence>
<evidence type="ECO:0000256" key="1">
    <source>
        <dbReference type="ARBA" id="ARBA00023002"/>
    </source>
</evidence>
<dbReference type="GO" id="GO:0010181">
    <property type="term" value="F:FMN binding"/>
    <property type="evidence" value="ECO:0007669"/>
    <property type="project" value="InterPro"/>
</dbReference>
<evidence type="ECO:0000313" key="4">
    <source>
        <dbReference type="Proteomes" id="UP000269692"/>
    </source>
</evidence>
<dbReference type="PANTHER" id="PTHR30466:SF1">
    <property type="entry name" value="FMN REDUCTASE (NADH) RUTF"/>
    <property type="match status" value="1"/>
</dbReference>
<dbReference type="Proteomes" id="UP000269692">
    <property type="component" value="Unassembled WGS sequence"/>
</dbReference>
<dbReference type="EMBL" id="RCTF01000002">
    <property type="protein sequence ID" value="RLP80999.1"/>
    <property type="molecule type" value="Genomic_DNA"/>
</dbReference>
<dbReference type="Gene3D" id="2.30.110.10">
    <property type="entry name" value="Electron Transport, Fmn-binding Protein, Chain A"/>
    <property type="match status" value="1"/>
</dbReference>
<dbReference type="InterPro" id="IPR050268">
    <property type="entry name" value="NADH-dep_flavin_reductase"/>
</dbReference>
<dbReference type="GO" id="GO:0006208">
    <property type="term" value="P:pyrimidine nucleobase catabolic process"/>
    <property type="evidence" value="ECO:0007669"/>
    <property type="project" value="TreeGrafter"/>
</dbReference>
<dbReference type="OrthoDB" id="9792858at2"/>
<keyword evidence="1" id="KW-0560">Oxidoreductase</keyword>
<sequence>MYLFLSSHCVLNVTLHQGKFEWIAGLYPRHPTQNGRTCPMPRFDAVPEDDFKRGMRRLAAAVNVVSTLDEGRPAGLIATAVCSVSAGPPSLLVCVNRGTRTHGLIVEAGVFCVNVLAADQMPFARQFLARDPAERFASCRWSTLATGSPALDEAMTNFDCEVSSQFSSGTHDILVGHVVAMRQRESGNPLLYFEGDYRHIGHGESA</sequence>
<dbReference type="GO" id="GO:0042602">
    <property type="term" value="F:riboflavin reductase (NADPH) activity"/>
    <property type="evidence" value="ECO:0007669"/>
    <property type="project" value="TreeGrafter"/>
</dbReference>